<dbReference type="EMBL" id="ML977507">
    <property type="protein sequence ID" value="KAF2129125.1"/>
    <property type="molecule type" value="Genomic_DNA"/>
</dbReference>
<evidence type="ECO:0000313" key="2">
    <source>
        <dbReference type="EMBL" id="KAF2129125.1"/>
    </source>
</evidence>
<organism evidence="2 3">
    <name type="scientific">Dothidotthia symphoricarpi CBS 119687</name>
    <dbReference type="NCBI Taxonomy" id="1392245"/>
    <lineage>
        <taxon>Eukaryota</taxon>
        <taxon>Fungi</taxon>
        <taxon>Dikarya</taxon>
        <taxon>Ascomycota</taxon>
        <taxon>Pezizomycotina</taxon>
        <taxon>Dothideomycetes</taxon>
        <taxon>Pleosporomycetidae</taxon>
        <taxon>Pleosporales</taxon>
        <taxon>Dothidotthiaceae</taxon>
        <taxon>Dothidotthia</taxon>
    </lineage>
</organism>
<dbReference type="Proteomes" id="UP000799771">
    <property type="component" value="Unassembled WGS sequence"/>
</dbReference>
<evidence type="ECO:0000256" key="1">
    <source>
        <dbReference type="SAM" id="MobiDB-lite"/>
    </source>
</evidence>
<protein>
    <submittedName>
        <fullName evidence="2">Uncharacterized protein</fullName>
    </submittedName>
</protein>
<evidence type="ECO:0000313" key="3">
    <source>
        <dbReference type="Proteomes" id="UP000799771"/>
    </source>
</evidence>
<accession>A0A6A6ADC5</accession>
<reference evidence="2" key="1">
    <citation type="journal article" date="2020" name="Stud. Mycol.">
        <title>101 Dothideomycetes genomes: a test case for predicting lifestyles and emergence of pathogens.</title>
        <authorList>
            <person name="Haridas S."/>
            <person name="Albert R."/>
            <person name="Binder M."/>
            <person name="Bloem J."/>
            <person name="Labutti K."/>
            <person name="Salamov A."/>
            <person name="Andreopoulos B."/>
            <person name="Baker S."/>
            <person name="Barry K."/>
            <person name="Bills G."/>
            <person name="Bluhm B."/>
            <person name="Cannon C."/>
            <person name="Castanera R."/>
            <person name="Culley D."/>
            <person name="Daum C."/>
            <person name="Ezra D."/>
            <person name="Gonzalez J."/>
            <person name="Henrissat B."/>
            <person name="Kuo A."/>
            <person name="Liang C."/>
            <person name="Lipzen A."/>
            <person name="Lutzoni F."/>
            <person name="Magnuson J."/>
            <person name="Mondo S."/>
            <person name="Nolan M."/>
            <person name="Ohm R."/>
            <person name="Pangilinan J."/>
            <person name="Park H.-J."/>
            <person name="Ramirez L."/>
            <person name="Alfaro M."/>
            <person name="Sun H."/>
            <person name="Tritt A."/>
            <person name="Yoshinaga Y."/>
            <person name="Zwiers L.-H."/>
            <person name="Turgeon B."/>
            <person name="Goodwin S."/>
            <person name="Spatafora J."/>
            <person name="Crous P."/>
            <person name="Grigoriev I."/>
        </authorList>
    </citation>
    <scope>NUCLEOTIDE SEQUENCE</scope>
    <source>
        <strain evidence="2">CBS 119687</strain>
    </source>
</reference>
<feature type="compositionally biased region" description="Acidic residues" evidence="1">
    <location>
        <begin position="53"/>
        <end position="69"/>
    </location>
</feature>
<gene>
    <name evidence="2" type="ORF">P153DRAFT_386313</name>
</gene>
<proteinExistence type="predicted"/>
<feature type="region of interest" description="Disordered" evidence="1">
    <location>
        <begin position="1"/>
        <end position="98"/>
    </location>
</feature>
<feature type="compositionally biased region" description="Basic and acidic residues" evidence="1">
    <location>
        <begin position="1"/>
        <end position="10"/>
    </location>
</feature>
<feature type="region of interest" description="Disordered" evidence="1">
    <location>
        <begin position="110"/>
        <end position="200"/>
    </location>
</feature>
<dbReference type="GeneID" id="54410948"/>
<name>A0A6A6ADC5_9PLEO</name>
<feature type="compositionally biased region" description="Gly residues" evidence="1">
    <location>
        <begin position="121"/>
        <end position="133"/>
    </location>
</feature>
<dbReference type="RefSeq" id="XP_033523514.1">
    <property type="nucleotide sequence ID" value="XM_033670516.1"/>
</dbReference>
<keyword evidence="3" id="KW-1185">Reference proteome</keyword>
<feature type="compositionally biased region" description="Basic and acidic residues" evidence="1">
    <location>
        <begin position="144"/>
        <end position="153"/>
    </location>
</feature>
<feature type="compositionally biased region" description="Low complexity" evidence="1">
    <location>
        <begin position="183"/>
        <end position="192"/>
    </location>
</feature>
<sequence length="237" mass="25730">MADEAYHSDDEAPLPACFTLKDEPSDDEAPLPTPFILENEDASSPANDHTADTDNEQDTNEENTNDCDDTPLSPASVSDWSEPDSDDDPLAVSLEEAADRHFAAEVQARIEAEERPVRKAGAGGEIVRDGGGCEAETLDVEAPDTARIDEHQETSTGKLPQDMEEQLAQKLQAERPESDTGSDDSVSVSSSTQDREIADLEKKAETLGELMEYLRSNAPRLKDLQGVVIDDETSILD</sequence>
<dbReference type="AlphaFoldDB" id="A0A6A6ADC5"/>